<dbReference type="Proteomes" id="UP000789920">
    <property type="component" value="Unassembled WGS sequence"/>
</dbReference>
<gene>
    <name evidence="1" type="ORF">RPERSI_LOCUS6410</name>
</gene>
<evidence type="ECO:0000313" key="1">
    <source>
        <dbReference type="EMBL" id="CAG8613730.1"/>
    </source>
</evidence>
<name>A0ACA9MTQ7_9GLOM</name>
<reference evidence="1" key="1">
    <citation type="submission" date="2021-06" db="EMBL/GenBank/DDBJ databases">
        <authorList>
            <person name="Kallberg Y."/>
            <person name="Tangrot J."/>
            <person name="Rosling A."/>
        </authorList>
    </citation>
    <scope>NUCLEOTIDE SEQUENCE</scope>
    <source>
        <strain evidence="1">MA461A</strain>
    </source>
</reference>
<protein>
    <submittedName>
        <fullName evidence="1">1620_t:CDS:1</fullName>
    </submittedName>
</protein>
<accession>A0ACA9MTQ7</accession>
<keyword evidence="2" id="KW-1185">Reference proteome</keyword>
<evidence type="ECO:0000313" key="2">
    <source>
        <dbReference type="Proteomes" id="UP000789920"/>
    </source>
</evidence>
<organism evidence="1 2">
    <name type="scientific">Racocetra persica</name>
    <dbReference type="NCBI Taxonomy" id="160502"/>
    <lineage>
        <taxon>Eukaryota</taxon>
        <taxon>Fungi</taxon>
        <taxon>Fungi incertae sedis</taxon>
        <taxon>Mucoromycota</taxon>
        <taxon>Glomeromycotina</taxon>
        <taxon>Glomeromycetes</taxon>
        <taxon>Diversisporales</taxon>
        <taxon>Gigasporaceae</taxon>
        <taxon>Racocetra</taxon>
    </lineage>
</organism>
<comment type="caution">
    <text evidence="1">The sequence shown here is derived from an EMBL/GenBank/DDBJ whole genome shotgun (WGS) entry which is preliminary data.</text>
</comment>
<dbReference type="EMBL" id="CAJVQC010010206">
    <property type="protein sequence ID" value="CAG8613730.1"/>
    <property type="molecule type" value="Genomic_DNA"/>
</dbReference>
<sequence length="166" mass="19398">MELLLTVKAEKVDLIFDKLLILDDNLLDWVQYYKKPYIIAFLNPNISKISYDSWHATPNNMNCAESAHAMSNCEGKQLKLMIAILSQDKSGIARKKLAIKRSTNSSIKRQNKKQRISKVIDLTDETSQEFQNNNELRESSMMVMEKLKYEERMLIIAERKEKLREL</sequence>
<proteinExistence type="predicted"/>